<proteinExistence type="predicted"/>
<evidence type="ECO:0000313" key="2">
    <source>
        <dbReference type="EMBL" id="MCG2621912.1"/>
    </source>
</evidence>
<keyword evidence="3" id="KW-1185">Reference proteome</keyword>
<dbReference type="Proteomes" id="UP001165368">
    <property type="component" value="Unassembled WGS sequence"/>
</dbReference>
<keyword evidence="1" id="KW-0472">Membrane</keyword>
<comment type="caution">
    <text evidence="2">The sequence shown here is derived from an EMBL/GenBank/DDBJ whole genome shotgun (WGS) entry which is preliminary data.</text>
</comment>
<keyword evidence="1" id="KW-0812">Transmembrane</keyword>
<feature type="transmembrane region" description="Helical" evidence="1">
    <location>
        <begin position="64"/>
        <end position="83"/>
    </location>
</feature>
<dbReference type="RefSeq" id="WP_237819591.1">
    <property type="nucleotide sequence ID" value="NZ_JAKLTQ010000004.1"/>
</dbReference>
<evidence type="ECO:0008006" key="4">
    <source>
        <dbReference type="Google" id="ProtNLM"/>
    </source>
</evidence>
<keyword evidence="1" id="KW-1133">Transmembrane helix</keyword>
<gene>
    <name evidence="2" type="ORF">LVY72_08270</name>
</gene>
<feature type="transmembrane region" description="Helical" evidence="1">
    <location>
        <begin position="95"/>
        <end position="113"/>
    </location>
</feature>
<evidence type="ECO:0000256" key="1">
    <source>
        <dbReference type="SAM" id="Phobius"/>
    </source>
</evidence>
<feature type="transmembrane region" description="Helical" evidence="1">
    <location>
        <begin position="119"/>
        <end position="137"/>
    </location>
</feature>
<dbReference type="EMBL" id="JAKLTQ010000004">
    <property type="protein sequence ID" value="MCG2621912.1"/>
    <property type="molecule type" value="Genomic_DNA"/>
</dbReference>
<name>A0ABS9L5G4_9MICC</name>
<organism evidence="2 3">
    <name type="scientific">Arthrobacter hankyongi</name>
    <dbReference type="NCBI Taxonomy" id="2904801"/>
    <lineage>
        <taxon>Bacteria</taxon>
        <taxon>Bacillati</taxon>
        <taxon>Actinomycetota</taxon>
        <taxon>Actinomycetes</taxon>
        <taxon>Micrococcales</taxon>
        <taxon>Micrococcaceae</taxon>
        <taxon>Arthrobacter</taxon>
    </lineage>
</organism>
<reference evidence="2" key="1">
    <citation type="submission" date="2022-01" db="EMBL/GenBank/DDBJ databases">
        <authorList>
            <person name="Jo J.-H."/>
            <person name="Im W.-T."/>
        </authorList>
    </citation>
    <scope>NUCLEOTIDE SEQUENCE</scope>
    <source>
        <strain evidence="2">I2-34</strain>
    </source>
</reference>
<evidence type="ECO:0000313" key="3">
    <source>
        <dbReference type="Proteomes" id="UP001165368"/>
    </source>
</evidence>
<feature type="transmembrane region" description="Helical" evidence="1">
    <location>
        <begin position="28"/>
        <end position="49"/>
    </location>
</feature>
<protein>
    <recommendedName>
        <fullName evidence="4">Flagellar biosynthetic protein FliP</fullName>
    </recommendedName>
</protein>
<sequence length="152" mass="16840">MDKTALQQHPADHRAGRRTAVWAFTRHYLEMVVAMIIGMAALAPVWSWATDALGVSAVFDRPDVAALVMATNMTLAMSAWMLYRGHRWAPIAEMAAAMYLPFVMLFPPLWLGAISGHTLMAAGHLLMLPAMALAMLLRRSEYTHAHHAGQHH</sequence>
<accession>A0ABS9L5G4</accession>